<evidence type="ECO:0000313" key="11">
    <source>
        <dbReference type="EMBL" id="MBB5211178.1"/>
    </source>
</evidence>
<keyword evidence="3 8" id="KW-0812">Transmembrane</keyword>
<dbReference type="EMBL" id="CP047491">
    <property type="protein sequence ID" value="QHQ38047.1"/>
    <property type="molecule type" value="Genomic_DNA"/>
</dbReference>
<evidence type="ECO:0000256" key="2">
    <source>
        <dbReference type="ARBA" id="ARBA00009045"/>
    </source>
</evidence>
<keyword evidence="6 8" id="KW-0472">Membrane</keyword>
<dbReference type="OrthoDB" id="9778341at2"/>
<dbReference type="InterPro" id="IPR038244">
    <property type="entry name" value="NRho_sf"/>
</dbReference>
<dbReference type="InterPro" id="IPR050925">
    <property type="entry name" value="Rhomboid_protease_S54"/>
</dbReference>
<accession>A0A6P1T7N3</accession>
<evidence type="ECO:0000256" key="1">
    <source>
        <dbReference type="ARBA" id="ARBA00004141"/>
    </source>
</evidence>
<dbReference type="SUPFAM" id="SSF144091">
    <property type="entry name" value="Rhomboid-like"/>
    <property type="match status" value="1"/>
</dbReference>
<evidence type="ECO:0000313" key="14">
    <source>
        <dbReference type="Proteomes" id="UP000563601"/>
    </source>
</evidence>
<feature type="transmembrane region" description="Helical" evidence="8">
    <location>
        <begin position="132"/>
        <end position="151"/>
    </location>
</feature>
<dbReference type="GO" id="GO:0016020">
    <property type="term" value="C:membrane"/>
    <property type="evidence" value="ECO:0007669"/>
    <property type="project" value="UniProtKB-SubCell"/>
</dbReference>
<feature type="transmembrane region" description="Helical" evidence="8">
    <location>
        <begin position="219"/>
        <end position="238"/>
    </location>
</feature>
<dbReference type="Proteomes" id="UP000464675">
    <property type="component" value="Chromosome"/>
</dbReference>
<evidence type="ECO:0000256" key="4">
    <source>
        <dbReference type="ARBA" id="ARBA00022801"/>
    </source>
</evidence>
<feature type="domain" description="Rhomboid protease N-terminal" evidence="10">
    <location>
        <begin position="3"/>
        <end position="66"/>
    </location>
</feature>
<dbReference type="InterPro" id="IPR022764">
    <property type="entry name" value="Peptidase_S54_rhomboid_dom"/>
</dbReference>
<evidence type="ECO:0000256" key="5">
    <source>
        <dbReference type="ARBA" id="ARBA00022989"/>
    </source>
</evidence>
<reference evidence="12 13" key="1">
    <citation type="submission" date="2020-01" db="EMBL/GenBank/DDBJ databases">
        <title>The possibility of degradation of plastic by Microbulbifer hydrolyticus IRE-31.</title>
        <authorList>
            <person name="Liu L."/>
        </authorList>
    </citation>
    <scope>NUCLEOTIDE SEQUENCE [LARGE SCALE GENOMIC DNA]</scope>
    <source>
        <strain evidence="12 13">IRE-31</strain>
    </source>
</reference>
<organism evidence="11 14">
    <name type="scientific">Microbulbifer hydrolyticus</name>
    <dbReference type="NCBI Taxonomy" id="48074"/>
    <lineage>
        <taxon>Bacteria</taxon>
        <taxon>Pseudomonadati</taxon>
        <taxon>Pseudomonadota</taxon>
        <taxon>Gammaproteobacteria</taxon>
        <taxon>Cellvibrionales</taxon>
        <taxon>Microbulbiferaceae</taxon>
        <taxon>Microbulbifer</taxon>
    </lineage>
</organism>
<dbReference type="PANTHER" id="PTHR43731:SF14">
    <property type="entry name" value="PRESENILIN-ASSOCIATED RHOMBOID-LIKE PROTEIN, MITOCHONDRIAL"/>
    <property type="match status" value="1"/>
</dbReference>
<evidence type="ECO:0000259" key="10">
    <source>
        <dbReference type="Pfam" id="PF16733"/>
    </source>
</evidence>
<evidence type="ECO:0000256" key="6">
    <source>
        <dbReference type="ARBA" id="ARBA00023136"/>
    </source>
</evidence>
<comment type="subcellular location">
    <subcellularLocation>
        <location evidence="1">Membrane</location>
        <topology evidence="1">Multi-pass membrane protein</topology>
    </subcellularLocation>
</comment>
<evidence type="ECO:0000256" key="3">
    <source>
        <dbReference type="ARBA" id="ARBA00022692"/>
    </source>
</evidence>
<dbReference type="GO" id="GO:0006508">
    <property type="term" value="P:proteolysis"/>
    <property type="evidence" value="ECO:0007669"/>
    <property type="project" value="UniProtKB-KW"/>
</dbReference>
<sequence length="346" mass="37712">MSNWITVCEFPLSEDLSAVAEFIHRHQLPMRISEENNCQCVASLAPQLVEPMQQLLERWRAGEVDLSQIQVHTYDADQPMPEPTPAPATDSGEGGEPGAQPDAPADAAAKPKPQQMVPPSVIPQWSLRQTPLSLILIALCFIGWFLQWSGLDSGLVISPQPPGDFNIPDSSLGQHIAASEFWRLWTPAMIHFSLPHALFNSLGIWIVGRSLEARAGTLLFTLLVLIVAPVANFLQFLWSPEIKFGGMSGVVYGMVGAVFVIQIWAPRWKDVPKSVIWLMIVWLVLCAIGVVEKIFSVGIANAAHIGGFAAGLLLALIFCAAGGARRYFSAGHGRTAEAISDSRKEF</sequence>
<dbReference type="InterPro" id="IPR035952">
    <property type="entry name" value="Rhomboid-like_sf"/>
</dbReference>
<evidence type="ECO:0000313" key="13">
    <source>
        <dbReference type="Proteomes" id="UP000464675"/>
    </source>
</evidence>
<keyword evidence="5 8" id="KW-1133">Transmembrane helix</keyword>
<dbReference type="Pfam" id="PF16733">
    <property type="entry name" value="NRho"/>
    <property type="match status" value="1"/>
</dbReference>
<evidence type="ECO:0000256" key="7">
    <source>
        <dbReference type="SAM" id="MobiDB-lite"/>
    </source>
</evidence>
<dbReference type="AlphaFoldDB" id="A0A6P1T7N3"/>
<dbReference type="GO" id="GO:0004252">
    <property type="term" value="F:serine-type endopeptidase activity"/>
    <property type="evidence" value="ECO:0007669"/>
    <property type="project" value="InterPro"/>
</dbReference>
<keyword evidence="12" id="KW-0645">Protease</keyword>
<name>A0A6P1T7N3_9GAMM</name>
<feature type="transmembrane region" description="Helical" evidence="8">
    <location>
        <begin position="276"/>
        <end position="296"/>
    </location>
</feature>
<evidence type="ECO:0000313" key="12">
    <source>
        <dbReference type="EMBL" id="QHQ38047.1"/>
    </source>
</evidence>
<evidence type="ECO:0000256" key="8">
    <source>
        <dbReference type="SAM" id="Phobius"/>
    </source>
</evidence>
<gene>
    <name evidence="12" type="ORF">GTQ55_02880</name>
    <name evidence="11" type="ORF">HNQ53_001396</name>
</gene>
<protein>
    <submittedName>
        <fullName evidence="11">GlpG protein</fullName>
    </submittedName>
    <submittedName>
        <fullName evidence="12">Rhomboid family intramembrane serine protease</fullName>
    </submittedName>
</protein>
<dbReference type="Pfam" id="PF01694">
    <property type="entry name" value="Rhomboid"/>
    <property type="match status" value="1"/>
</dbReference>
<feature type="region of interest" description="Disordered" evidence="7">
    <location>
        <begin position="74"/>
        <end position="116"/>
    </location>
</feature>
<feature type="transmembrane region" description="Helical" evidence="8">
    <location>
        <begin position="302"/>
        <end position="324"/>
    </location>
</feature>
<evidence type="ECO:0000259" key="9">
    <source>
        <dbReference type="Pfam" id="PF01694"/>
    </source>
</evidence>
<keyword evidence="4" id="KW-0378">Hydrolase</keyword>
<comment type="similarity">
    <text evidence="2">Belongs to the peptidase S54 family.</text>
</comment>
<dbReference type="EMBL" id="JACHHR010000002">
    <property type="protein sequence ID" value="MBB5211178.1"/>
    <property type="molecule type" value="Genomic_DNA"/>
</dbReference>
<feature type="compositionally biased region" description="Low complexity" evidence="7">
    <location>
        <begin position="98"/>
        <end position="114"/>
    </location>
</feature>
<dbReference type="RefSeq" id="WP_161857383.1">
    <property type="nucleotide sequence ID" value="NZ_CP047491.1"/>
</dbReference>
<reference evidence="11 14" key="2">
    <citation type="submission" date="2020-08" db="EMBL/GenBank/DDBJ databases">
        <title>Genomic Encyclopedia of Type Strains, Phase IV (KMG-IV): sequencing the most valuable type-strain genomes for metagenomic binning, comparative biology and taxonomic classification.</title>
        <authorList>
            <person name="Goeker M."/>
        </authorList>
    </citation>
    <scope>NUCLEOTIDE SEQUENCE [LARGE SCALE GENOMIC DNA]</scope>
    <source>
        <strain evidence="11 14">DSM 11525</strain>
    </source>
</reference>
<proteinExistence type="inferred from homology"/>
<feature type="domain" description="Peptidase S54 rhomboid" evidence="9">
    <location>
        <begin position="179"/>
        <end position="320"/>
    </location>
</feature>
<dbReference type="Gene3D" id="3.30.70.2080">
    <property type="match status" value="1"/>
</dbReference>
<dbReference type="Proteomes" id="UP000563601">
    <property type="component" value="Unassembled WGS sequence"/>
</dbReference>
<dbReference type="InterPro" id="IPR031976">
    <property type="entry name" value="NRho"/>
</dbReference>
<feature type="transmembrane region" description="Helical" evidence="8">
    <location>
        <begin position="244"/>
        <end position="264"/>
    </location>
</feature>
<keyword evidence="13" id="KW-1185">Reference proteome</keyword>
<dbReference type="Gene3D" id="1.20.1540.10">
    <property type="entry name" value="Rhomboid-like"/>
    <property type="match status" value="1"/>
</dbReference>
<dbReference type="PANTHER" id="PTHR43731">
    <property type="entry name" value="RHOMBOID PROTEASE"/>
    <property type="match status" value="1"/>
</dbReference>